<dbReference type="Proteomes" id="UP000000305">
    <property type="component" value="Unassembled WGS sequence"/>
</dbReference>
<dbReference type="Pfam" id="PF01607">
    <property type="entry name" value="CBM_14"/>
    <property type="match status" value="1"/>
</dbReference>
<evidence type="ECO:0000313" key="3">
    <source>
        <dbReference type="EMBL" id="EFX86783.1"/>
    </source>
</evidence>
<dbReference type="PROSITE" id="PS50940">
    <property type="entry name" value="CHIT_BIND_II"/>
    <property type="match status" value="1"/>
</dbReference>
<reference evidence="3 4" key="1">
    <citation type="journal article" date="2011" name="Science">
        <title>The ecoresponsive genome of Daphnia pulex.</title>
        <authorList>
            <person name="Colbourne J.K."/>
            <person name="Pfrender M.E."/>
            <person name="Gilbert D."/>
            <person name="Thomas W.K."/>
            <person name="Tucker A."/>
            <person name="Oakley T.H."/>
            <person name="Tokishita S."/>
            <person name="Aerts A."/>
            <person name="Arnold G.J."/>
            <person name="Basu M.K."/>
            <person name="Bauer D.J."/>
            <person name="Caceres C.E."/>
            <person name="Carmel L."/>
            <person name="Casola C."/>
            <person name="Choi J.H."/>
            <person name="Detter J.C."/>
            <person name="Dong Q."/>
            <person name="Dusheyko S."/>
            <person name="Eads B.D."/>
            <person name="Frohlich T."/>
            <person name="Geiler-Samerotte K.A."/>
            <person name="Gerlach D."/>
            <person name="Hatcher P."/>
            <person name="Jogdeo S."/>
            <person name="Krijgsveld J."/>
            <person name="Kriventseva E.V."/>
            <person name="Kultz D."/>
            <person name="Laforsch C."/>
            <person name="Lindquist E."/>
            <person name="Lopez J."/>
            <person name="Manak J.R."/>
            <person name="Muller J."/>
            <person name="Pangilinan J."/>
            <person name="Patwardhan R.P."/>
            <person name="Pitluck S."/>
            <person name="Pritham E.J."/>
            <person name="Rechtsteiner A."/>
            <person name="Rho M."/>
            <person name="Rogozin I.B."/>
            <person name="Sakarya O."/>
            <person name="Salamov A."/>
            <person name="Schaack S."/>
            <person name="Shapiro H."/>
            <person name="Shiga Y."/>
            <person name="Skalitzky C."/>
            <person name="Smith Z."/>
            <person name="Souvorov A."/>
            <person name="Sung W."/>
            <person name="Tang Z."/>
            <person name="Tsuchiya D."/>
            <person name="Tu H."/>
            <person name="Vos H."/>
            <person name="Wang M."/>
            <person name="Wolf Y.I."/>
            <person name="Yamagata H."/>
            <person name="Yamada T."/>
            <person name="Ye Y."/>
            <person name="Shaw J.R."/>
            <person name="Andrews J."/>
            <person name="Crease T.J."/>
            <person name="Tang H."/>
            <person name="Lucas S.M."/>
            <person name="Robertson H.M."/>
            <person name="Bork P."/>
            <person name="Koonin E.V."/>
            <person name="Zdobnov E.M."/>
            <person name="Grigoriev I.V."/>
            <person name="Lynch M."/>
            <person name="Boore J.L."/>
        </authorList>
    </citation>
    <scope>NUCLEOTIDE SEQUENCE [LARGE SCALE GENOMIC DNA]</scope>
</reference>
<evidence type="ECO:0000259" key="2">
    <source>
        <dbReference type="PROSITE" id="PS50940"/>
    </source>
</evidence>
<dbReference type="Gene3D" id="2.170.140.10">
    <property type="entry name" value="Chitin binding domain"/>
    <property type="match status" value="1"/>
</dbReference>
<gene>
    <name evidence="3" type="ORF">DAPPUDRAFT_307754</name>
</gene>
<dbReference type="GO" id="GO:0008061">
    <property type="term" value="F:chitin binding"/>
    <property type="evidence" value="ECO:0007669"/>
    <property type="project" value="InterPro"/>
</dbReference>
<dbReference type="OrthoDB" id="6352261at2759"/>
<dbReference type="AlphaFoldDB" id="E9G1M9"/>
<dbReference type="InterPro" id="IPR002557">
    <property type="entry name" value="Chitin-bd_dom"/>
</dbReference>
<dbReference type="EMBL" id="GL732529">
    <property type="protein sequence ID" value="EFX86783.1"/>
    <property type="molecule type" value="Genomic_DNA"/>
</dbReference>
<keyword evidence="4" id="KW-1185">Reference proteome</keyword>
<keyword evidence="1" id="KW-0732">Signal</keyword>
<feature type="chain" id="PRO_5003236581" description="Chitin-binding type-2 domain-containing protein" evidence="1">
    <location>
        <begin position="22"/>
        <end position="98"/>
    </location>
</feature>
<proteinExistence type="predicted"/>
<accession>E9G1M9</accession>
<feature type="signal peptide" evidence="1">
    <location>
        <begin position="1"/>
        <end position="21"/>
    </location>
</feature>
<dbReference type="SUPFAM" id="SSF57625">
    <property type="entry name" value="Invertebrate chitin-binding proteins"/>
    <property type="match status" value="1"/>
</dbReference>
<dbReference type="SMART" id="SM00494">
    <property type="entry name" value="ChtBD2"/>
    <property type="match status" value="1"/>
</dbReference>
<dbReference type="InParanoid" id="E9G1M9"/>
<dbReference type="InterPro" id="IPR036508">
    <property type="entry name" value="Chitin-bd_dom_sf"/>
</dbReference>
<dbReference type="GO" id="GO:0005576">
    <property type="term" value="C:extracellular region"/>
    <property type="evidence" value="ECO:0007669"/>
    <property type="project" value="InterPro"/>
</dbReference>
<evidence type="ECO:0000313" key="4">
    <source>
        <dbReference type="Proteomes" id="UP000000305"/>
    </source>
</evidence>
<dbReference type="HOGENOM" id="CLU_2335753_0_0_1"/>
<feature type="domain" description="Chitin-binding type-2" evidence="2">
    <location>
        <begin position="37"/>
        <end position="94"/>
    </location>
</feature>
<dbReference type="KEGG" id="dpx:DAPPUDRAFT_307754"/>
<name>E9G1M9_DAPPU</name>
<evidence type="ECO:0000256" key="1">
    <source>
        <dbReference type="SAM" id="SignalP"/>
    </source>
</evidence>
<sequence length="98" mass="10547">MRVLALLSVLILIAVTNVCLAAVSGRGPGGPGGEPPVFDCTGKVGYFADLWKNCEVYYQCLEDGTKLTFGCPSQPQTYFNEAITECVHSYTCPEPQPV</sequence>
<organism evidence="3 4">
    <name type="scientific">Daphnia pulex</name>
    <name type="common">Water flea</name>
    <dbReference type="NCBI Taxonomy" id="6669"/>
    <lineage>
        <taxon>Eukaryota</taxon>
        <taxon>Metazoa</taxon>
        <taxon>Ecdysozoa</taxon>
        <taxon>Arthropoda</taxon>
        <taxon>Crustacea</taxon>
        <taxon>Branchiopoda</taxon>
        <taxon>Diplostraca</taxon>
        <taxon>Cladocera</taxon>
        <taxon>Anomopoda</taxon>
        <taxon>Daphniidae</taxon>
        <taxon>Daphnia</taxon>
    </lineage>
</organism>
<protein>
    <recommendedName>
        <fullName evidence="2">Chitin-binding type-2 domain-containing protein</fullName>
    </recommendedName>
</protein>